<organism evidence="2">
    <name type="scientific">Candidatus Kentrum sp. LPFa</name>
    <dbReference type="NCBI Taxonomy" id="2126335"/>
    <lineage>
        <taxon>Bacteria</taxon>
        <taxon>Pseudomonadati</taxon>
        <taxon>Pseudomonadota</taxon>
        <taxon>Gammaproteobacteria</taxon>
        <taxon>Candidatus Kentrum</taxon>
    </lineage>
</organism>
<accession>A0A450VWX1</accession>
<keyword evidence="1" id="KW-0175">Coiled coil</keyword>
<evidence type="ECO:0000313" key="2">
    <source>
        <dbReference type="EMBL" id="VFK09308.1"/>
    </source>
</evidence>
<protein>
    <recommendedName>
        <fullName evidence="3">Chaperone of endosialidase</fullName>
    </recommendedName>
</protein>
<evidence type="ECO:0000256" key="1">
    <source>
        <dbReference type="SAM" id="Coils"/>
    </source>
</evidence>
<reference evidence="2" key="1">
    <citation type="submission" date="2019-02" db="EMBL/GenBank/DDBJ databases">
        <authorList>
            <person name="Gruber-Vodicka R. H."/>
            <person name="Seah K. B. B."/>
        </authorList>
    </citation>
    <scope>NUCLEOTIDE SEQUENCE</scope>
    <source>
        <strain evidence="2">BECK_S313</strain>
    </source>
</reference>
<evidence type="ECO:0008006" key="3">
    <source>
        <dbReference type="Google" id="ProtNLM"/>
    </source>
</evidence>
<proteinExistence type="predicted"/>
<name>A0A450VWX1_9GAMM</name>
<sequence>MMFDAVYRKFDVGRKDAEIDKNGILMAAIQALHQKIREQEKTLTEQEARIEEQERVIARLSEG</sequence>
<dbReference type="EMBL" id="CAADFK010000007">
    <property type="protein sequence ID" value="VFK09308.1"/>
    <property type="molecule type" value="Genomic_DNA"/>
</dbReference>
<feature type="coiled-coil region" evidence="1">
    <location>
        <begin position="29"/>
        <end position="63"/>
    </location>
</feature>
<gene>
    <name evidence="2" type="ORF">BECKLPF1236B_GA0070989_100723</name>
</gene>
<dbReference type="AlphaFoldDB" id="A0A450VWX1"/>